<evidence type="ECO:0000313" key="6">
    <source>
        <dbReference type="EMBL" id="KFI45860.1"/>
    </source>
</evidence>
<name>A0A086ZH60_9BIFI</name>
<evidence type="ECO:0000256" key="4">
    <source>
        <dbReference type="SAM" id="MobiDB-lite"/>
    </source>
</evidence>
<dbReference type="InterPro" id="IPR020476">
    <property type="entry name" value="Nudix_hydrolase"/>
</dbReference>
<protein>
    <submittedName>
        <fullName evidence="6">Phosphohydrolase (MutT/nudix family protein)</fullName>
        <ecNumber evidence="6">3.6.1.55</ecNumber>
    </submittedName>
</protein>
<dbReference type="Proteomes" id="UP000029096">
    <property type="component" value="Unassembled WGS sequence"/>
</dbReference>
<dbReference type="PANTHER" id="PTHR43736:SF1">
    <property type="entry name" value="DIHYDRONEOPTERIN TRIPHOSPHATE DIPHOSPHATASE"/>
    <property type="match status" value="1"/>
</dbReference>
<feature type="region of interest" description="Disordered" evidence="4">
    <location>
        <begin position="78"/>
        <end position="120"/>
    </location>
</feature>
<dbReference type="STRING" id="1437606.BBOH_0664"/>
<feature type="domain" description="Nudix hydrolase" evidence="5">
    <location>
        <begin position="135"/>
        <end position="269"/>
    </location>
</feature>
<evidence type="ECO:0000256" key="3">
    <source>
        <dbReference type="RuleBase" id="RU003476"/>
    </source>
</evidence>
<dbReference type="PROSITE" id="PS51462">
    <property type="entry name" value="NUDIX"/>
    <property type="match status" value="1"/>
</dbReference>
<accession>A0A086ZH60</accession>
<keyword evidence="7" id="KW-1185">Reference proteome</keyword>
<dbReference type="EC" id="3.6.1.55" evidence="6"/>
<gene>
    <name evidence="6" type="ORF">BBOH_0664</name>
</gene>
<dbReference type="InterPro" id="IPR015797">
    <property type="entry name" value="NUDIX_hydrolase-like_dom_sf"/>
</dbReference>
<dbReference type="eggNOG" id="COG0494">
    <property type="taxonomic scope" value="Bacteria"/>
</dbReference>
<evidence type="ECO:0000313" key="7">
    <source>
        <dbReference type="Proteomes" id="UP000029096"/>
    </source>
</evidence>
<evidence type="ECO:0000256" key="2">
    <source>
        <dbReference type="ARBA" id="ARBA00022801"/>
    </source>
</evidence>
<dbReference type="AlphaFoldDB" id="A0A086ZH60"/>
<feature type="compositionally biased region" description="Basic and acidic residues" evidence="4">
    <location>
        <begin position="78"/>
        <end position="92"/>
    </location>
</feature>
<dbReference type="PROSITE" id="PS00893">
    <property type="entry name" value="NUDIX_BOX"/>
    <property type="match status" value="1"/>
</dbReference>
<dbReference type="InterPro" id="IPR000086">
    <property type="entry name" value="NUDIX_hydrolase_dom"/>
</dbReference>
<sequence>MITPADLAHMMANASGEHTQNGPTPGQPLYTSESNRIRRNARGDCRQLTEADLLDGYAQCVDSDDGIAARAVITEVSRDAHEQTSHPLETHENGQPSKHSAYSDGAPTPKIMPHHRNTESPSKFATLDAQELPVEREYSAGGLIFDEHGRVALIARHSRNGHLEWCLPKGHIEKGETPEQTAVREVHEETGILGEIVDSIATIDYWFTGTSQRVHKLVHHFALRRIGGELTVEGDPDHEAEDAIWVNFDDLESVLSYPNERKIAWLWARKQNKRGNE</sequence>
<dbReference type="SUPFAM" id="SSF55811">
    <property type="entry name" value="Nudix"/>
    <property type="match status" value="1"/>
</dbReference>
<dbReference type="PRINTS" id="PR00502">
    <property type="entry name" value="NUDIXFAMILY"/>
</dbReference>
<dbReference type="InterPro" id="IPR020084">
    <property type="entry name" value="NUDIX_hydrolase_CS"/>
</dbReference>
<evidence type="ECO:0000259" key="5">
    <source>
        <dbReference type="PROSITE" id="PS51462"/>
    </source>
</evidence>
<comment type="caution">
    <text evidence="6">The sequence shown here is derived from an EMBL/GenBank/DDBJ whole genome shotgun (WGS) entry which is preliminary data.</text>
</comment>
<dbReference type="CDD" id="cd03673">
    <property type="entry name" value="NUDIX_Ap6A_hydrolase"/>
    <property type="match status" value="1"/>
</dbReference>
<proteinExistence type="inferred from homology"/>
<dbReference type="PANTHER" id="PTHR43736">
    <property type="entry name" value="ADP-RIBOSE PYROPHOSPHATASE"/>
    <property type="match status" value="1"/>
</dbReference>
<comment type="similarity">
    <text evidence="1 3">Belongs to the Nudix hydrolase family.</text>
</comment>
<dbReference type="Gene3D" id="3.90.79.10">
    <property type="entry name" value="Nucleoside Triphosphate Pyrophosphohydrolase"/>
    <property type="match status" value="1"/>
</dbReference>
<dbReference type="EMBL" id="JGYP01000002">
    <property type="protein sequence ID" value="KFI45860.1"/>
    <property type="molecule type" value="Genomic_DNA"/>
</dbReference>
<dbReference type="GO" id="GO:0035539">
    <property type="term" value="F:8-oxo-7,8-dihydrodeoxyguanosine triphosphate pyrophosphatase activity"/>
    <property type="evidence" value="ECO:0007669"/>
    <property type="project" value="UniProtKB-EC"/>
</dbReference>
<dbReference type="Pfam" id="PF00293">
    <property type="entry name" value="NUDIX"/>
    <property type="match status" value="1"/>
</dbReference>
<dbReference type="RefSeq" id="WP_179855863.1">
    <property type="nucleotide sequence ID" value="NZ_JDUS01000019.1"/>
</dbReference>
<keyword evidence="2 3" id="KW-0378">Hydrolase</keyword>
<reference evidence="6 7" key="1">
    <citation type="submission" date="2014-03" db="EMBL/GenBank/DDBJ databases">
        <title>Genomics of Bifidobacteria.</title>
        <authorList>
            <person name="Ventura M."/>
            <person name="Milani C."/>
            <person name="Lugli G.A."/>
        </authorList>
    </citation>
    <scope>NUCLEOTIDE SEQUENCE [LARGE SCALE GENOMIC DNA]</scope>
    <source>
        <strain evidence="6 7">DSM 22767</strain>
    </source>
</reference>
<organism evidence="6 7">
    <name type="scientific">Bifidobacterium bohemicum DSM 22767</name>
    <dbReference type="NCBI Taxonomy" id="1437606"/>
    <lineage>
        <taxon>Bacteria</taxon>
        <taxon>Bacillati</taxon>
        <taxon>Actinomycetota</taxon>
        <taxon>Actinomycetes</taxon>
        <taxon>Bifidobacteriales</taxon>
        <taxon>Bifidobacteriaceae</taxon>
        <taxon>Bifidobacterium</taxon>
    </lineage>
</organism>
<evidence type="ECO:0000256" key="1">
    <source>
        <dbReference type="ARBA" id="ARBA00005582"/>
    </source>
</evidence>